<protein>
    <recommendedName>
        <fullName evidence="6">FAD-binding domain-containing protein</fullName>
    </recommendedName>
</protein>
<dbReference type="PANTHER" id="PTHR13789">
    <property type="entry name" value="MONOOXYGENASE"/>
    <property type="match status" value="1"/>
</dbReference>
<dbReference type="AlphaFoldDB" id="A0AAD7I1C8"/>
<accession>A0AAD7I1C8</accession>
<evidence type="ECO:0000256" key="1">
    <source>
        <dbReference type="ARBA" id="ARBA00007992"/>
    </source>
</evidence>
<reference evidence="4" key="1">
    <citation type="submission" date="2023-03" db="EMBL/GenBank/DDBJ databases">
        <title>Massive genome expansion in bonnet fungi (Mycena s.s.) driven by repeated elements and novel gene families across ecological guilds.</title>
        <authorList>
            <consortium name="Lawrence Berkeley National Laboratory"/>
            <person name="Harder C.B."/>
            <person name="Miyauchi S."/>
            <person name="Viragh M."/>
            <person name="Kuo A."/>
            <person name="Thoen E."/>
            <person name="Andreopoulos B."/>
            <person name="Lu D."/>
            <person name="Skrede I."/>
            <person name="Drula E."/>
            <person name="Henrissat B."/>
            <person name="Morin E."/>
            <person name="Kohler A."/>
            <person name="Barry K."/>
            <person name="LaButti K."/>
            <person name="Morin E."/>
            <person name="Salamov A."/>
            <person name="Lipzen A."/>
            <person name="Mereny Z."/>
            <person name="Hegedus B."/>
            <person name="Baldrian P."/>
            <person name="Stursova M."/>
            <person name="Weitz H."/>
            <person name="Taylor A."/>
            <person name="Grigoriev I.V."/>
            <person name="Nagy L.G."/>
            <person name="Martin F."/>
            <person name="Kauserud H."/>
        </authorList>
    </citation>
    <scope>NUCLEOTIDE SEQUENCE</scope>
    <source>
        <strain evidence="4">CBHHK188m</strain>
    </source>
</reference>
<evidence type="ECO:0000313" key="4">
    <source>
        <dbReference type="EMBL" id="KAJ7731921.1"/>
    </source>
</evidence>
<keyword evidence="3" id="KW-0503">Monooxygenase</keyword>
<evidence type="ECO:0000313" key="5">
    <source>
        <dbReference type="Proteomes" id="UP001215280"/>
    </source>
</evidence>
<evidence type="ECO:0000256" key="3">
    <source>
        <dbReference type="ARBA" id="ARBA00023033"/>
    </source>
</evidence>
<dbReference type="EMBL" id="JARJLG010000179">
    <property type="protein sequence ID" value="KAJ7731921.1"/>
    <property type="molecule type" value="Genomic_DNA"/>
</dbReference>
<dbReference type="SUPFAM" id="SSF51905">
    <property type="entry name" value="FAD/NAD(P)-binding domain"/>
    <property type="match status" value="1"/>
</dbReference>
<dbReference type="InterPro" id="IPR036188">
    <property type="entry name" value="FAD/NAD-bd_sf"/>
</dbReference>
<gene>
    <name evidence="4" type="ORF">DFH07DRAFT_144873</name>
</gene>
<keyword evidence="5" id="KW-1185">Reference proteome</keyword>
<dbReference type="GO" id="GO:0004497">
    <property type="term" value="F:monooxygenase activity"/>
    <property type="evidence" value="ECO:0007669"/>
    <property type="project" value="UniProtKB-KW"/>
</dbReference>
<evidence type="ECO:0000256" key="2">
    <source>
        <dbReference type="ARBA" id="ARBA00023002"/>
    </source>
</evidence>
<keyword evidence="2" id="KW-0560">Oxidoreductase</keyword>
<comment type="similarity">
    <text evidence="1">Belongs to the paxM FAD-dependent monooxygenase family.</text>
</comment>
<evidence type="ECO:0008006" key="6">
    <source>
        <dbReference type="Google" id="ProtNLM"/>
    </source>
</evidence>
<name>A0AAD7I1C8_9AGAR</name>
<dbReference type="InterPro" id="IPR050493">
    <property type="entry name" value="FAD-dep_Monooxygenase_BioMet"/>
</dbReference>
<dbReference type="PANTHER" id="PTHR13789:SF314">
    <property type="entry name" value="FAD-BINDING DOMAIN-CONTAINING PROTEIN"/>
    <property type="match status" value="1"/>
</dbReference>
<proteinExistence type="inferred from homology"/>
<comment type="caution">
    <text evidence="4">The sequence shown here is derived from an EMBL/GenBank/DDBJ whole genome shotgun (WGS) entry which is preliminary data.</text>
</comment>
<dbReference type="Gene3D" id="3.50.50.60">
    <property type="entry name" value="FAD/NAD(P)-binding domain"/>
    <property type="match status" value="1"/>
</dbReference>
<organism evidence="4 5">
    <name type="scientific">Mycena maculata</name>
    <dbReference type="NCBI Taxonomy" id="230809"/>
    <lineage>
        <taxon>Eukaryota</taxon>
        <taxon>Fungi</taxon>
        <taxon>Dikarya</taxon>
        <taxon>Basidiomycota</taxon>
        <taxon>Agaricomycotina</taxon>
        <taxon>Agaricomycetes</taxon>
        <taxon>Agaricomycetidae</taxon>
        <taxon>Agaricales</taxon>
        <taxon>Marasmiineae</taxon>
        <taxon>Mycenaceae</taxon>
        <taxon>Mycena</taxon>
    </lineage>
</organism>
<dbReference type="Proteomes" id="UP001215280">
    <property type="component" value="Unassembled WGS sequence"/>
</dbReference>
<sequence length="242" mass="25879">MLLEQGFENSHLNAPLLAFVWRCAADGRVTRESLAWSLTHLGTNSIFTRRSRLHAELHSLATGNRCPGKPARIIEEKITTLDMAAGTITTEGGHTYTGDLIIGADGINSAVRAAILSTNSLAGSVDVAGGAAAVPSGVAAYLCIVPNSVIRDDPVLAFQTGEKSGMATFHSDDGRKQVLVFPADAENFQIIAYHPEDGWVEQFTQSGSSIIKDIPAERAVQDFVEFHPSIQKMFASAATRDV</sequence>